<keyword evidence="1" id="KW-0949">S-adenosyl-L-methionine</keyword>
<dbReference type="Proteomes" id="UP001156398">
    <property type="component" value="Unassembled WGS sequence"/>
</dbReference>
<keyword evidence="7" id="KW-1185">Reference proteome</keyword>
<dbReference type="EMBL" id="JAAGKO020000009">
    <property type="protein sequence ID" value="MDI5962932.1"/>
    <property type="molecule type" value="Genomic_DNA"/>
</dbReference>
<accession>A0ABT6VWR5</accession>
<dbReference type="InterPro" id="IPR058240">
    <property type="entry name" value="rSAM_sf"/>
</dbReference>
<dbReference type="PANTHER" id="PTHR43273">
    <property type="entry name" value="ANAEROBIC SULFATASE-MATURATING ENZYME HOMOLOG ASLB-RELATED"/>
    <property type="match status" value="1"/>
</dbReference>
<feature type="domain" description="Radical SAM core" evidence="5">
    <location>
        <begin position="15"/>
        <end position="240"/>
    </location>
</feature>
<evidence type="ECO:0000259" key="5">
    <source>
        <dbReference type="PROSITE" id="PS51918"/>
    </source>
</evidence>
<keyword evidence="3" id="KW-0408">Iron</keyword>
<organism evidence="6 7">
    <name type="scientific">Streptantibioticus silvisoli</name>
    <dbReference type="NCBI Taxonomy" id="2705255"/>
    <lineage>
        <taxon>Bacteria</taxon>
        <taxon>Bacillati</taxon>
        <taxon>Actinomycetota</taxon>
        <taxon>Actinomycetes</taxon>
        <taxon>Kitasatosporales</taxon>
        <taxon>Streptomycetaceae</taxon>
        <taxon>Streptantibioticus</taxon>
    </lineage>
</organism>
<evidence type="ECO:0000256" key="4">
    <source>
        <dbReference type="ARBA" id="ARBA00023014"/>
    </source>
</evidence>
<dbReference type="PANTHER" id="PTHR43273:SF8">
    <property type="entry name" value="RADICAL SAM DOMAIN PROTEIN"/>
    <property type="match status" value="1"/>
</dbReference>
<dbReference type="InterPro" id="IPR023867">
    <property type="entry name" value="Sulphatase_maturase_rSAM"/>
</dbReference>
<dbReference type="SFLD" id="SFLDG01072">
    <property type="entry name" value="dehydrogenase_like"/>
    <property type="match status" value="1"/>
</dbReference>
<dbReference type="Pfam" id="PF04055">
    <property type="entry name" value="Radical_SAM"/>
    <property type="match status" value="1"/>
</dbReference>
<protein>
    <submittedName>
        <fullName evidence="6">Radical SAM protein</fullName>
    </submittedName>
</protein>
<evidence type="ECO:0000256" key="1">
    <source>
        <dbReference type="ARBA" id="ARBA00022691"/>
    </source>
</evidence>
<reference evidence="6 7" key="1">
    <citation type="submission" date="2023-05" db="EMBL/GenBank/DDBJ databases">
        <title>Streptantibioticus silvisoli sp. nov., acidotolerant actinomycetes 1 from pine litter.</title>
        <authorList>
            <person name="Swiecimska M."/>
            <person name="Golinska P."/>
            <person name="Sangal V."/>
            <person name="Wachnowicz B."/>
            <person name="Goodfellow M."/>
        </authorList>
    </citation>
    <scope>NUCLEOTIDE SEQUENCE [LARGE SCALE GENOMIC DNA]</scope>
    <source>
        <strain evidence="6 7">SL54</strain>
    </source>
</reference>
<dbReference type="SUPFAM" id="SSF102114">
    <property type="entry name" value="Radical SAM enzymes"/>
    <property type="match status" value="1"/>
</dbReference>
<dbReference type="InterPro" id="IPR013785">
    <property type="entry name" value="Aldolase_TIM"/>
</dbReference>
<evidence type="ECO:0000313" key="6">
    <source>
        <dbReference type="EMBL" id="MDI5962932.1"/>
    </source>
</evidence>
<keyword evidence="4" id="KW-0411">Iron-sulfur</keyword>
<dbReference type="RefSeq" id="WP_271322290.1">
    <property type="nucleotide sequence ID" value="NZ_JAAGKO020000009.1"/>
</dbReference>
<comment type="caution">
    <text evidence="6">The sequence shown here is derived from an EMBL/GenBank/DDBJ whole genome shotgun (WGS) entry which is preliminary data.</text>
</comment>
<evidence type="ECO:0000256" key="2">
    <source>
        <dbReference type="ARBA" id="ARBA00022723"/>
    </source>
</evidence>
<dbReference type="Gene3D" id="3.20.20.70">
    <property type="entry name" value="Aldolase class I"/>
    <property type="match status" value="1"/>
</dbReference>
<evidence type="ECO:0000256" key="3">
    <source>
        <dbReference type="ARBA" id="ARBA00023004"/>
    </source>
</evidence>
<dbReference type="CDD" id="cd01335">
    <property type="entry name" value="Radical_SAM"/>
    <property type="match status" value="1"/>
</dbReference>
<dbReference type="SFLD" id="SFLDG01067">
    <property type="entry name" value="SPASM/twitch_domain_containing"/>
    <property type="match status" value="1"/>
</dbReference>
<dbReference type="SFLD" id="SFLDS00029">
    <property type="entry name" value="Radical_SAM"/>
    <property type="match status" value="1"/>
</dbReference>
<keyword evidence="2" id="KW-0479">Metal-binding</keyword>
<proteinExistence type="predicted"/>
<dbReference type="SFLD" id="SFLDG01386">
    <property type="entry name" value="main_SPASM_domain-containing"/>
    <property type="match status" value="1"/>
</dbReference>
<dbReference type="NCBIfam" id="NF041718">
    <property type="entry name" value="rSAM_phane_AMC"/>
    <property type="match status" value="1"/>
</dbReference>
<sequence length="385" mass="42981">MMKQSNDAARYAERIAPRPQTLVVQGTKFCNLDCGYCYLRDRDQRDHMSVEVASAVARSAAELTEETAGEPLGIVWHAGEPMALGIRRFAGLLAPFEPLRAEGRVRHYVQTNATLITNAWCDFLTDHGFRVGVSIDGPAALNAQRMDRRGQPAFDRIRRGIERLRERDIAFSAIAVVSQESIHEPESLLDFLADLGCDTIGLNIEEVEGVNTERQPPTRELATDFWRRTIAWSRRRAGAPRVRELDRLGDYLQLARSPRTGAQEGRLLDPIPTISVNGDVVLLSPELADTTAPAYDDFRAGNVREQSIAAMLDGAHRLRYVREFLTGLDECEATCEFFDFCRGAQAGNRYFENGSLATTETNYCRVSQQALVLALSDTVREEQTA</sequence>
<gene>
    <name evidence="6" type="ORF">POF43_009455</name>
</gene>
<evidence type="ECO:0000313" key="7">
    <source>
        <dbReference type="Proteomes" id="UP001156398"/>
    </source>
</evidence>
<name>A0ABT6VWR5_9ACTN</name>
<dbReference type="PROSITE" id="PS51918">
    <property type="entry name" value="RADICAL_SAM"/>
    <property type="match status" value="1"/>
</dbReference>
<dbReference type="InterPro" id="IPR007197">
    <property type="entry name" value="rSAM"/>
</dbReference>